<name>A0A8J4VYF6_9ROSI</name>
<comment type="caution">
    <text evidence="1">The sequence shown here is derived from an EMBL/GenBank/DDBJ whole genome shotgun (WGS) entry which is preliminary data.</text>
</comment>
<accession>A0A8J4VYF6</accession>
<organism evidence="1 2">
    <name type="scientific">Castanea mollissima</name>
    <name type="common">Chinese chestnut</name>
    <dbReference type="NCBI Taxonomy" id="60419"/>
    <lineage>
        <taxon>Eukaryota</taxon>
        <taxon>Viridiplantae</taxon>
        <taxon>Streptophyta</taxon>
        <taxon>Embryophyta</taxon>
        <taxon>Tracheophyta</taxon>
        <taxon>Spermatophyta</taxon>
        <taxon>Magnoliopsida</taxon>
        <taxon>eudicotyledons</taxon>
        <taxon>Gunneridae</taxon>
        <taxon>Pentapetalae</taxon>
        <taxon>rosids</taxon>
        <taxon>fabids</taxon>
        <taxon>Fagales</taxon>
        <taxon>Fagaceae</taxon>
        <taxon>Castanea</taxon>
    </lineage>
</organism>
<dbReference type="Gene3D" id="3.80.10.10">
    <property type="entry name" value="Ribonuclease Inhibitor"/>
    <property type="match status" value="1"/>
</dbReference>
<gene>
    <name evidence="1" type="ORF">CMV_009693</name>
</gene>
<dbReference type="OrthoDB" id="1733683at2759"/>
<dbReference type="SUPFAM" id="SSF52047">
    <property type="entry name" value="RNI-like"/>
    <property type="match status" value="1"/>
</dbReference>
<proteinExistence type="predicted"/>
<dbReference type="AlphaFoldDB" id="A0A8J4VYF6"/>
<dbReference type="InterPro" id="IPR032675">
    <property type="entry name" value="LRR_dom_sf"/>
</dbReference>
<reference evidence="1" key="1">
    <citation type="submission" date="2020-03" db="EMBL/GenBank/DDBJ databases">
        <title>Castanea mollissima Vanexum genome sequencing.</title>
        <authorList>
            <person name="Staton M."/>
        </authorList>
    </citation>
    <scope>NUCLEOTIDE SEQUENCE</scope>
    <source>
        <tissue evidence="1">Leaf</tissue>
    </source>
</reference>
<evidence type="ECO:0000313" key="2">
    <source>
        <dbReference type="Proteomes" id="UP000737018"/>
    </source>
</evidence>
<keyword evidence="2" id="KW-1185">Reference proteome</keyword>
<evidence type="ECO:0000313" key="1">
    <source>
        <dbReference type="EMBL" id="KAF3966194.1"/>
    </source>
</evidence>
<protein>
    <submittedName>
        <fullName evidence="1">Uncharacterized protein</fullName>
    </submittedName>
</protein>
<dbReference type="EMBL" id="JRKL02001079">
    <property type="protein sequence ID" value="KAF3966194.1"/>
    <property type="molecule type" value="Genomic_DNA"/>
</dbReference>
<sequence length="181" mass="20938">MPRNRMVEPLMQIRALEFVTHVDFRCCPFIRKTPDLSMCPNIKELDLSGCENLVEIENSVGRLDRLAVGTFGLCFSLQTSPRSFRYRSSIYNLQHIETLRLVGNFFTFPRDAEIDRQPLCNSLGGFSKYFKINLSSVSRIDRGSAKSTTMFRCDQPHVNGYSLIYYNIPCKCFPIWQICQQ</sequence>
<dbReference type="Proteomes" id="UP000737018">
    <property type="component" value="Unassembled WGS sequence"/>
</dbReference>